<dbReference type="Proteomes" id="UP000019149">
    <property type="component" value="Unassembled WGS sequence"/>
</dbReference>
<dbReference type="GeneID" id="36342244"/>
<dbReference type="CTD" id="36342244"/>
<evidence type="ECO:0000313" key="2">
    <source>
        <dbReference type="Proteomes" id="UP000019149"/>
    </source>
</evidence>
<reference evidence="1 2" key="1">
    <citation type="journal article" date="2013" name="Nat. Genet.">
        <title>The genome of the hydatid tapeworm Echinococcus granulosus.</title>
        <authorList>
            <person name="Zheng H."/>
            <person name="Zhang W."/>
            <person name="Zhang L."/>
            <person name="Zhang Z."/>
            <person name="Li J."/>
            <person name="Lu G."/>
            <person name="Zhu Y."/>
            <person name="Wang Y."/>
            <person name="Huang Y."/>
            <person name="Liu J."/>
            <person name="Kang H."/>
            <person name="Chen J."/>
            <person name="Wang L."/>
            <person name="Chen A."/>
            <person name="Yu S."/>
            <person name="Gao Z."/>
            <person name="Jin L."/>
            <person name="Gu W."/>
            <person name="Wang Z."/>
            <person name="Zhao L."/>
            <person name="Shi B."/>
            <person name="Wen H."/>
            <person name="Lin R."/>
            <person name="Jones M.K."/>
            <person name="Brejova B."/>
            <person name="Vinar T."/>
            <person name="Zhao G."/>
            <person name="McManus D.P."/>
            <person name="Chen Z."/>
            <person name="Zhou Y."/>
            <person name="Wang S."/>
        </authorList>
    </citation>
    <scope>NUCLEOTIDE SEQUENCE [LARGE SCALE GENOMIC DNA]</scope>
</reference>
<dbReference type="EMBL" id="APAU02000058">
    <property type="protein sequence ID" value="EUB58646.1"/>
    <property type="molecule type" value="Genomic_DNA"/>
</dbReference>
<gene>
    <name evidence="1" type="ORF">EGR_06529</name>
</gene>
<sequence length="72" mass="8088">MSGNRVPNEETEMRISVAMAPVYGSAYNWNSNSGLDLHQSFLNVAEMLAFSSPSKRCEPTISEQLRYSFQVI</sequence>
<keyword evidence="2" id="KW-1185">Reference proteome</keyword>
<proteinExistence type="predicted"/>
<comment type="caution">
    <text evidence="1">The sequence shown here is derived from an EMBL/GenBank/DDBJ whole genome shotgun (WGS) entry which is preliminary data.</text>
</comment>
<dbReference type="KEGG" id="egl:EGR_06529"/>
<protein>
    <submittedName>
        <fullName evidence="1">Uncharacterized protein</fullName>
    </submittedName>
</protein>
<accession>W6UCZ7</accession>
<dbReference type="AlphaFoldDB" id="W6UCZ7"/>
<dbReference type="RefSeq" id="XP_024349842.1">
    <property type="nucleotide sequence ID" value="XM_024495778.1"/>
</dbReference>
<organism evidence="1 2">
    <name type="scientific">Echinococcus granulosus</name>
    <name type="common">Hydatid tapeworm</name>
    <dbReference type="NCBI Taxonomy" id="6210"/>
    <lineage>
        <taxon>Eukaryota</taxon>
        <taxon>Metazoa</taxon>
        <taxon>Spiralia</taxon>
        <taxon>Lophotrochozoa</taxon>
        <taxon>Platyhelminthes</taxon>
        <taxon>Cestoda</taxon>
        <taxon>Eucestoda</taxon>
        <taxon>Cyclophyllidea</taxon>
        <taxon>Taeniidae</taxon>
        <taxon>Echinococcus</taxon>
        <taxon>Echinococcus granulosus group</taxon>
    </lineage>
</organism>
<name>W6UCZ7_ECHGR</name>
<evidence type="ECO:0000313" key="1">
    <source>
        <dbReference type="EMBL" id="EUB58646.1"/>
    </source>
</evidence>